<reference evidence="4 5" key="1">
    <citation type="submission" date="2018-08" db="EMBL/GenBank/DDBJ databases">
        <title>Genome of Clostridium chromiireducens C1, DSM12136.</title>
        <authorList>
            <person name="Xing M."/>
            <person name="Wei Y."/>
            <person name="Ang E.L."/>
            <person name="Zhao H."/>
            <person name="Zhang Y."/>
        </authorList>
    </citation>
    <scope>NUCLEOTIDE SEQUENCE [LARGE SCALE GENOMIC DNA]</scope>
    <source>
        <strain evidence="4 5">C1</strain>
    </source>
</reference>
<evidence type="ECO:0000313" key="3">
    <source>
        <dbReference type="EMBL" id="MVX63090.1"/>
    </source>
</evidence>
<dbReference type="Proteomes" id="UP000656077">
    <property type="component" value="Unassembled WGS sequence"/>
</dbReference>
<protein>
    <submittedName>
        <fullName evidence="4">DUF4342 domain-containing protein</fullName>
    </submittedName>
</protein>
<reference evidence="3" key="2">
    <citation type="submission" date="2019-12" db="EMBL/GenBank/DDBJ databases">
        <title>Microbes associate with the intestines of laboratory mice.</title>
        <authorList>
            <person name="Navarre W."/>
            <person name="Wong E."/>
        </authorList>
    </citation>
    <scope>NUCLEOTIDE SEQUENCE</scope>
    <source>
        <strain evidence="3">NM79_F5</strain>
    </source>
</reference>
<evidence type="ECO:0000313" key="4">
    <source>
        <dbReference type="EMBL" id="RII34719.1"/>
    </source>
</evidence>
<dbReference type="Pfam" id="PF14242">
    <property type="entry name" value="DUF4342"/>
    <property type="match status" value="1"/>
</dbReference>
<sequence>MENITLEKVDMIRERTGISYEKAKEALETCEGDVLEALIYIEKTQGIPEQNSSDTEGSKVTMTIEELRAWFKQTIEKGNVARVKIKKDDTELIDIPVNAGLAAGVVALIIPPLLAAGVIAAIATQITIEITKEDGSVEVVNKYVSEVASTVKNAASDFADKIKTKVNEIKHDHEANKYNNDSNDKGYTGGSDTVYSYTVNFEEEEKEEEKNENIEKENSEN</sequence>
<evidence type="ECO:0000259" key="2">
    <source>
        <dbReference type="Pfam" id="PF14242"/>
    </source>
</evidence>
<comment type="caution">
    <text evidence="4">The sequence shown here is derived from an EMBL/GenBank/DDBJ whole genome shotgun (WGS) entry which is preliminary data.</text>
</comment>
<name>A0A399IQZ4_9CLOT</name>
<dbReference type="EMBL" id="WSRQ01000006">
    <property type="protein sequence ID" value="MVX63090.1"/>
    <property type="molecule type" value="Genomic_DNA"/>
</dbReference>
<proteinExistence type="predicted"/>
<gene>
    <name evidence="4" type="ORF">D2A34_05730</name>
    <name evidence="3" type="ORF">GKZ28_05180</name>
</gene>
<feature type="region of interest" description="Disordered" evidence="1">
    <location>
        <begin position="173"/>
        <end position="194"/>
    </location>
</feature>
<dbReference type="Gene3D" id="1.10.8.10">
    <property type="entry name" value="DNA helicase RuvA subunit, C-terminal domain"/>
    <property type="match status" value="1"/>
</dbReference>
<dbReference type="CDD" id="cd14360">
    <property type="entry name" value="UBA_NAC_like_bac"/>
    <property type="match status" value="1"/>
</dbReference>
<feature type="domain" description="DUF4342" evidence="2">
    <location>
        <begin position="57"/>
        <end position="132"/>
    </location>
</feature>
<dbReference type="SUPFAM" id="SSF46934">
    <property type="entry name" value="UBA-like"/>
    <property type="match status" value="1"/>
</dbReference>
<feature type="region of interest" description="Disordered" evidence="1">
    <location>
        <begin position="202"/>
        <end position="221"/>
    </location>
</feature>
<organism evidence="4 5">
    <name type="scientific">Clostridium chromiireducens</name>
    <dbReference type="NCBI Taxonomy" id="225345"/>
    <lineage>
        <taxon>Bacteria</taxon>
        <taxon>Bacillati</taxon>
        <taxon>Bacillota</taxon>
        <taxon>Clostridia</taxon>
        <taxon>Eubacteriales</taxon>
        <taxon>Clostridiaceae</taxon>
        <taxon>Clostridium</taxon>
    </lineage>
</organism>
<evidence type="ECO:0000256" key="1">
    <source>
        <dbReference type="SAM" id="MobiDB-lite"/>
    </source>
</evidence>
<dbReference type="RefSeq" id="WP_119366000.1">
    <property type="nucleotide sequence ID" value="NZ_JBLZIA010000018.1"/>
</dbReference>
<evidence type="ECO:0000313" key="5">
    <source>
        <dbReference type="Proteomes" id="UP000265930"/>
    </source>
</evidence>
<dbReference type="Proteomes" id="UP000265930">
    <property type="component" value="Unassembled WGS sequence"/>
</dbReference>
<dbReference type="AlphaFoldDB" id="A0A399IQZ4"/>
<dbReference type="InterPro" id="IPR025642">
    <property type="entry name" value="DUF4342"/>
</dbReference>
<dbReference type="EMBL" id="QXDJ01000002">
    <property type="protein sequence ID" value="RII34719.1"/>
    <property type="molecule type" value="Genomic_DNA"/>
</dbReference>
<feature type="compositionally biased region" description="Basic and acidic residues" evidence="1">
    <location>
        <begin position="208"/>
        <end position="221"/>
    </location>
</feature>
<dbReference type="InterPro" id="IPR009060">
    <property type="entry name" value="UBA-like_sf"/>
</dbReference>
<accession>A0A399IQZ4</accession>